<dbReference type="PANTHER" id="PTHR31426:SF5">
    <property type="entry name" value="OS04G0492900 PROTEIN"/>
    <property type="match status" value="1"/>
</dbReference>
<evidence type="ECO:0000259" key="3">
    <source>
        <dbReference type="PROSITE" id="PS51295"/>
    </source>
</evidence>
<protein>
    <recommendedName>
        <fullName evidence="3">CRM domain-containing protein</fullName>
    </recommendedName>
</protein>
<feature type="domain" description="CRM" evidence="3">
    <location>
        <begin position="167"/>
        <end position="264"/>
    </location>
</feature>
<accession>A0AAD5BVB5</accession>
<dbReference type="InterPro" id="IPR035920">
    <property type="entry name" value="YhbY-like_sf"/>
</dbReference>
<dbReference type="EMBL" id="JAMZMK010011063">
    <property type="protein sequence ID" value="KAI7729128.1"/>
    <property type="molecule type" value="Genomic_DNA"/>
</dbReference>
<gene>
    <name evidence="4" type="ORF">M8C21_005470</name>
</gene>
<dbReference type="GO" id="GO:0003723">
    <property type="term" value="F:RNA binding"/>
    <property type="evidence" value="ECO:0007669"/>
    <property type="project" value="UniProtKB-UniRule"/>
</dbReference>
<sequence length="445" mass="51431">MVMRAVTSMAFCKSKHLKNVPFIYYYCYSQFVHKPSFSDVIHKVWDHEASVIPYGTRYLPGGTLWCHSAPMGTAHKVLEPATSCGTNTVANGPSEAKPKRKKLKGKRAVVRWLKFFRHKKKKDYARMTAEEKILFKLRKAQRKEKELVEALNKIEPKESSETIHDPEILTPEEHFYFLKMGKKSKNYVPVGRRGIYQGVILNMHLHWKKHETLQVIIKTFTPEEVKDMAVELARLTGGIVLDIYNDDTIIMYRGKNYSQPPTEIMSPMVTLPRKKALDKSKYKDALRAVRRYIPRLEQDLELLRAKAENEPRVNLETQLSDTEVAEPEEYSNIQLEAKEKLEEVIAKSAKSEDDSVTGSELISDSEDLSDIFETDGETDEDNDEKPLYLNEFNKFPVEGNEVEDDFEEHLRKISANSKKEKDSKLDFDEVDRVVLRAASLLKKRR</sequence>
<reference evidence="4" key="1">
    <citation type="submission" date="2022-06" db="EMBL/GenBank/DDBJ databases">
        <title>Uncovering the hologenomic basis of an extraordinary plant invasion.</title>
        <authorList>
            <person name="Bieker V.C."/>
            <person name="Martin M.D."/>
            <person name="Gilbert T."/>
            <person name="Hodgins K."/>
            <person name="Battlay P."/>
            <person name="Petersen B."/>
            <person name="Wilson J."/>
        </authorList>
    </citation>
    <scope>NUCLEOTIDE SEQUENCE</scope>
    <source>
        <strain evidence="4">AA19_3_7</strain>
        <tissue evidence="4">Leaf</tissue>
    </source>
</reference>
<dbReference type="SUPFAM" id="SSF75471">
    <property type="entry name" value="YhbY-like"/>
    <property type="match status" value="1"/>
</dbReference>
<dbReference type="SMART" id="SM01103">
    <property type="entry name" value="CRS1_YhbY"/>
    <property type="match status" value="1"/>
</dbReference>
<dbReference type="Proteomes" id="UP001206925">
    <property type="component" value="Unassembled WGS sequence"/>
</dbReference>
<dbReference type="Pfam" id="PF01985">
    <property type="entry name" value="CRS1_YhbY"/>
    <property type="match status" value="1"/>
</dbReference>
<organism evidence="4 5">
    <name type="scientific">Ambrosia artemisiifolia</name>
    <name type="common">Common ragweed</name>
    <dbReference type="NCBI Taxonomy" id="4212"/>
    <lineage>
        <taxon>Eukaryota</taxon>
        <taxon>Viridiplantae</taxon>
        <taxon>Streptophyta</taxon>
        <taxon>Embryophyta</taxon>
        <taxon>Tracheophyta</taxon>
        <taxon>Spermatophyta</taxon>
        <taxon>Magnoliopsida</taxon>
        <taxon>eudicotyledons</taxon>
        <taxon>Gunneridae</taxon>
        <taxon>Pentapetalae</taxon>
        <taxon>asterids</taxon>
        <taxon>campanulids</taxon>
        <taxon>Asterales</taxon>
        <taxon>Asteraceae</taxon>
        <taxon>Asteroideae</taxon>
        <taxon>Heliantheae alliance</taxon>
        <taxon>Heliantheae</taxon>
        <taxon>Ambrosia</taxon>
    </lineage>
</organism>
<dbReference type="PROSITE" id="PS51295">
    <property type="entry name" value="CRM"/>
    <property type="match status" value="1"/>
</dbReference>
<name>A0AAD5BVB5_AMBAR</name>
<proteinExistence type="predicted"/>
<dbReference type="AlphaFoldDB" id="A0AAD5BVB5"/>
<dbReference type="InterPro" id="IPR040286">
    <property type="entry name" value="At3g25440-like"/>
</dbReference>
<dbReference type="PANTHER" id="PTHR31426">
    <property type="entry name" value="GROUP II INTRON SPLICING FACTOR CRS1-LIKE"/>
    <property type="match status" value="1"/>
</dbReference>
<dbReference type="InterPro" id="IPR001890">
    <property type="entry name" value="RNA-binding_CRM"/>
</dbReference>
<keyword evidence="1 2" id="KW-0694">RNA-binding</keyword>
<comment type="caution">
    <text evidence="4">The sequence shown here is derived from an EMBL/GenBank/DDBJ whole genome shotgun (WGS) entry which is preliminary data.</text>
</comment>
<keyword evidence="5" id="KW-1185">Reference proteome</keyword>
<evidence type="ECO:0000256" key="1">
    <source>
        <dbReference type="ARBA" id="ARBA00022884"/>
    </source>
</evidence>
<dbReference type="Gene3D" id="3.30.110.60">
    <property type="entry name" value="YhbY-like"/>
    <property type="match status" value="1"/>
</dbReference>
<evidence type="ECO:0000256" key="2">
    <source>
        <dbReference type="PROSITE-ProRule" id="PRU00626"/>
    </source>
</evidence>
<evidence type="ECO:0000313" key="4">
    <source>
        <dbReference type="EMBL" id="KAI7729128.1"/>
    </source>
</evidence>
<evidence type="ECO:0000313" key="5">
    <source>
        <dbReference type="Proteomes" id="UP001206925"/>
    </source>
</evidence>